<evidence type="ECO:0000313" key="3">
    <source>
        <dbReference type="Proteomes" id="UP000234323"/>
    </source>
</evidence>
<evidence type="ECO:0000313" key="2">
    <source>
        <dbReference type="EMBL" id="PKY60459.1"/>
    </source>
</evidence>
<keyword evidence="3" id="KW-1185">Reference proteome</keyword>
<feature type="compositionally biased region" description="Basic and acidic residues" evidence="1">
    <location>
        <begin position="78"/>
        <end position="88"/>
    </location>
</feature>
<dbReference type="AlphaFoldDB" id="A0A2I1HNK4"/>
<gene>
    <name evidence="2" type="ORF">RhiirA4_484182</name>
</gene>
<accession>A0A2I1HNK4</accession>
<sequence length="104" mass="12372">MLNENDKNETKWEKFNKKINLGEITGKRKDDIIKLIKSYEEIFEYNEEKLGKVNTIKHKIEIKEVKEVIKEKEVVKENEFQEDNKSLSEESSSDDSEIFSEDEN</sequence>
<proteinExistence type="predicted"/>
<dbReference type="Proteomes" id="UP000234323">
    <property type="component" value="Unassembled WGS sequence"/>
</dbReference>
<feature type="region of interest" description="Disordered" evidence="1">
    <location>
        <begin position="78"/>
        <end position="104"/>
    </location>
</feature>
<organism evidence="2 3">
    <name type="scientific">Rhizophagus irregularis</name>
    <dbReference type="NCBI Taxonomy" id="588596"/>
    <lineage>
        <taxon>Eukaryota</taxon>
        <taxon>Fungi</taxon>
        <taxon>Fungi incertae sedis</taxon>
        <taxon>Mucoromycota</taxon>
        <taxon>Glomeromycotina</taxon>
        <taxon>Glomeromycetes</taxon>
        <taxon>Glomerales</taxon>
        <taxon>Glomeraceae</taxon>
        <taxon>Rhizophagus</taxon>
    </lineage>
</organism>
<evidence type="ECO:0000256" key="1">
    <source>
        <dbReference type="SAM" id="MobiDB-lite"/>
    </source>
</evidence>
<protein>
    <submittedName>
        <fullName evidence="2">Uncharacterized protein</fullName>
    </submittedName>
</protein>
<reference evidence="2 3" key="1">
    <citation type="submission" date="2015-10" db="EMBL/GenBank/DDBJ databases">
        <title>Genome analyses suggest a sexual origin of heterokaryosis in a supposedly ancient asexual fungus.</title>
        <authorList>
            <person name="Ropars J."/>
            <person name="Sedzielewska K."/>
            <person name="Noel J."/>
            <person name="Charron P."/>
            <person name="Farinelli L."/>
            <person name="Marton T."/>
            <person name="Kruger M."/>
            <person name="Pelin A."/>
            <person name="Brachmann A."/>
            <person name="Corradi N."/>
        </authorList>
    </citation>
    <scope>NUCLEOTIDE SEQUENCE [LARGE SCALE GENOMIC DNA]</scope>
    <source>
        <strain evidence="2 3">A4</strain>
    </source>
</reference>
<feature type="compositionally biased region" description="Acidic residues" evidence="1">
    <location>
        <begin position="91"/>
        <end position="104"/>
    </location>
</feature>
<comment type="caution">
    <text evidence="2">The sequence shown here is derived from an EMBL/GenBank/DDBJ whole genome shotgun (WGS) entry which is preliminary data.</text>
</comment>
<name>A0A2I1HNK4_9GLOM</name>
<dbReference type="EMBL" id="LLXI01004288">
    <property type="protein sequence ID" value="PKY60459.1"/>
    <property type="molecule type" value="Genomic_DNA"/>
</dbReference>